<dbReference type="PANTHER" id="PTHR34351:SF2">
    <property type="entry name" value="DUF58 DOMAIN-CONTAINING PROTEIN"/>
    <property type="match status" value="1"/>
</dbReference>
<dbReference type="Proteomes" id="UP000199006">
    <property type="component" value="Unassembled WGS sequence"/>
</dbReference>
<organism evidence="2 3">
    <name type="scientific">Halanaerobium salsuginis</name>
    <dbReference type="NCBI Taxonomy" id="29563"/>
    <lineage>
        <taxon>Bacteria</taxon>
        <taxon>Bacillati</taxon>
        <taxon>Bacillota</taxon>
        <taxon>Clostridia</taxon>
        <taxon>Halanaerobiales</taxon>
        <taxon>Halanaerobiaceae</taxon>
        <taxon>Halanaerobium</taxon>
    </lineage>
</organism>
<accession>A0A1I4IK73</accession>
<sequence>MINFLFFAILSYLGGAVLSRQLLFKLAYFFFFLHIALKYYQINLAHNFKLQHELLTNHLFCNEELQVKITAKNESWLPILWFKVEELLPIKLTRLRKQYLSYFKPKSKLEWKFKLKARQRGLYKIGPLKWESSDLLAYNLLKGELAELELYVYPEILELTEFGLPSRLPFGKAKWPQPIYKDPYQVKGVRDYQPSDQLNKIHWKATARTGQLKTRENESTVAPELALVLNFSAADYGLKFLEKKTELAVTAVASLAYHFEQLGYRYKFITNAELAGETEPEIGEYKSDSKNYQALQLPAGSGNAQLQQLLEILARVKTTQANNFNELLLEKVELSWGGTLIIFSDKDDLELMQVCEQLKQRGYQIIIFLLGNEIKNPQYQNLPLTAPLVIQYLTRESDLYAAR</sequence>
<reference evidence="2 3" key="1">
    <citation type="submission" date="2016-10" db="EMBL/GenBank/DDBJ databases">
        <authorList>
            <person name="de Groot N.N."/>
        </authorList>
    </citation>
    <scope>NUCLEOTIDE SEQUENCE [LARGE SCALE GENOMIC DNA]</scope>
    <source>
        <strain evidence="2 3">ATCC 51327</strain>
    </source>
</reference>
<evidence type="ECO:0000313" key="3">
    <source>
        <dbReference type="Proteomes" id="UP000199006"/>
    </source>
</evidence>
<dbReference type="STRING" id="29563.SAMN02983006_01452"/>
<feature type="domain" description="DUF58" evidence="1">
    <location>
        <begin position="189"/>
        <end position="281"/>
    </location>
</feature>
<gene>
    <name evidence="2" type="ORF">SAMN02983006_01452</name>
</gene>
<dbReference type="PANTHER" id="PTHR34351">
    <property type="entry name" value="SLR1927 PROTEIN-RELATED"/>
    <property type="match status" value="1"/>
</dbReference>
<name>A0A1I4IK73_9FIRM</name>
<protein>
    <submittedName>
        <fullName evidence="2">Uncharacterized conserved protein, DUF58 family, contains vWF domain</fullName>
    </submittedName>
</protein>
<dbReference type="OrthoDB" id="9789943at2"/>
<dbReference type="AlphaFoldDB" id="A0A1I4IK73"/>
<dbReference type="InterPro" id="IPR002881">
    <property type="entry name" value="DUF58"/>
</dbReference>
<proteinExistence type="predicted"/>
<evidence type="ECO:0000313" key="2">
    <source>
        <dbReference type="EMBL" id="SFL54730.1"/>
    </source>
</evidence>
<keyword evidence="3" id="KW-1185">Reference proteome</keyword>
<evidence type="ECO:0000259" key="1">
    <source>
        <dbReference type="Pfam" id="PF01882"/>
    </source>
</evidence>
<dbReference type="Pfam" id="PF01882">
    <property type="entry name" value="DUF58"/>
    <property type="match status" value="1"/>
</dbReference>
<dbReference type="EMBL" id="FOTI01000017">
    <property type="protein sequence ID" value="SFL54730.1"/>
    <property type="molecule type" value="Genomic_DNA"/>
</dbReference>
<dbReference type="RefSeq" id="WP_089861489.1">
    <property type="nucleotide sequence ID" value="NZ_FOTI01000017.1"/>
</dbReference>